<evidence type="ECO:0000256" key="9">
    <source>
        <dbReference type="RuleBase" id="RU004432"/>
    </source>
</evidence>
<dbReference type="PROSITE" id="PS00871">
    <property type="entry name" value="CLPAB_2"/>
    <property type="match status" value="1"/>
</dbReference>
<dbReference type="Gene3D" id="1.10.1780.10">
    <property type="entry name" value="Clp, N-terminal domain"/>
    <property type="match status" value="1"/>
</dbReference>
<keyword evidence="10" id="KW-0175">Coiled coil</keyword>
<evidence type="ECO:0000256" key="10">
    <source>
        <dbReference type="SAM" id="Coils"/>
    </source>
</evidence>
<dbReference type="SMART" id="SM01086">
    <property type="entry name" value="ClpB_D2-small"/>
    <property type="match status" value="1"/>
</dbReference>
<accession>A0A0C1C119</accession>
<evidence type="ECO:0000256" key="8">
    <source>
        <dbReference type="PROSITE-ProRule" id="PRU01251"/>
    </source>
</evidence>
<dbReference type="PRINTS" id="PR00300">
    <property type="entry name" value="CLPPROTEASEA"/>
</dbReference>
<dbReference type="SUPFAM" id="SSF52540">
    <property type="entry name" value="P-loop containing nucleoside triphosphate hydrolases"/>
    <property type="match status" value="2"/>
</dbReference>
<keyword evidence="4 9" id="KW-0547">Nucleotide-binding</keyword>
<dbReference type="InterPro" id="IPR018368">
    <property type="entry name" value="ClpA/B_CS1"/>
</dbReference>
<comment type="similarity">
    <text evidence="1 9">Belongs to the ClpA/ClpB family.</text>
</comment>
<keyword evidence="3 8" id="KW-0677">Repeat</keyword>
<evidence type="ECO:0000313" key="12">
    <source>
        <dbReference type="EMBL" id="KIA77381.1"/>
    </source>
</evidence>
<evidence type="ECO:0000256" key="2">
    <source>
        <dbReference type="ARBA" id="ARBA00017574"/>
    </source>
</evidence>
<dbReference type="InterPro" id="IPR050130">
    <property type="entry name" value="ClpA_ClpB"/>
</dbReference>
<evidence type="ECO:0000259" key="11">
    <source>
        <dbReference type="PROSITE" id="PS51903"/>
    </source>
</evidence>
<dbReference type="InterPro" id="IPR027417">
    <property type="entry name" value="P-loop_NTPase"/>
</dbReference>
<dbReference type="InterPro" id="IPR028299">
    <property type="entry name" value="ClpA/B_CS2"/>
</dbReference>
<keyword evidence="5 9" id="KW-0067">ATP-binding</keyword>
<dbReference type="CDD" id="cd19499">
    <property type="entry name" value="RecA-like_ClpB_Hsp104-like"/>
    <property type="match status" value="1"/>
</dbReference>
<dbReference type="GO" id="GO:0005524">
    <property type="term" value="F:ATP binding"/>
    <property type="evidence" value="ECO:0007669"/>
    <property type="project" value="UniProtKB-KW"/>
</dbReference>
<evidence type="ECO:0000256" key="3">
    <source>
        <dbReference type="ARBA" id="ARBA00022737"/>
    </source>
</evidence>
<reference evidence="12 13" key="1">
    <citation type="journal article" date="2014" name="Mol. Biol. Evol.">
        <title>Massive expansion of Ubiquitination-related gene families within the Chlamydiae.</title>
        <authorList>
            <person name="Domman D."/>
            <person name="Collingro A."/>
            <person name="Lagkouvardos I."/>
            <person name="Gehre L."/>
            <person name="Weinmaier T."/>
            <person name="Rattei T."/>
            <person name="Subtil A."/>
            <person name="Horn M."/>
        </authorList>
    </citation>
    <scope>NUCLEOTIDE SEQUENCE [LARGE SCALE GENOMIC DNA]</scope>
    <source>
        <strain evidence="12 13">OEW1</strain>
    </source>
</reference>
<comment type="subunit">
    <text evidence="7">Homohexamer. The oligomerization is ATP-dependent.</text>
</comment>
<proteinExistence type="inferred from homology"/>
<dbReference type="InterPro" id="IPR003593">
    <property type="entry name" value="AAA+_ATPase"/>
</dbReference>
<feature type="domain" description="Clp R" evidence="11">
    <location>
        <begin position="7"/>
        <end position="153"/>
    </location>
</feature>
<dbReference type="Gene3D" id="3.40.50.300">
    <property type="entry name" value="P-loop containing nucleotide triphosphate hydrolases"/>
    <property type="match status" value="3"/>
</dbReference>
<dbReference type="PATRIC" id="fig|83552.4.peg.1477"/>
<evidence type="ECO:0000256" key="4">
    <source>
        <dbReference type="ARBA" id="ARBA00022741"/>
    </source>
</evidence>
<dbReference type="AlphaFoldDB" id="A0A0C1C119"/>
<protein>
    <recommendedName>
        <fullName evidence="2">Chaperone protein ClpB</fullName>
    </recommendedName>
</protein>
<dbReference type="InterPro" id="IPR001270">
    <property type="entry name" value="ClpA/B"/>
</dbReference>
<dbReference type="CDD" id="cd00009">
    <property type="entry name" value="AAA"/>
    <property type="match status" value="1"/>
</dbReference>
<gene>
    <name evidence="12" type="primary">clpB</name>
    <name evidence="12" type="ORF">DB43_GK00120</name>
</gene>
<dbReference type="FunFam" id="3.40.50.300:FF:000025">
    <property type="entry name" value="ATP-dependent Clp protease subunit"/>
    <property type="match status" value="1"/>
</dbReference>
<evidence type="ECO:0000256" key="1">
    <source>
        <dbReference type="ARBA" id="ARBA00008675"/>
    </source>
</evidence>
<dbReference type="Pfam" id="PF17871">
    <property type="entry name" value="AAA_lid_9"/>
    <property type="match status" value="1"/>
</dbReference>
<dbReference type="Pfam" id="PF02861">
    <property type="entry name" value="Clp_N"/>
    <property type="match status" value="1"/>
</dbReference>
<evidence type="ECO:0000256" key="6">
    <source>
        <dbReference type="ARBA" id="ARBA00023186"/>
    </source>
</evidence>
<comment type="caution">
    <text evidence="12">The sequence shown here is derived from an EMBL/GenBank/DDBJ whole genome shotgun (WGS) entry which is preliminary data.</text>
</comment>
<dbReference type="FunFam" id="3.40.50.300:FF:000120">
    <property type="entry name" value="ATP-dependent chaperone ClpB"/>
    <property type="match status" value="1"/>
</dbReference>
<dbReference type="PANTHER" id="PTHR11638:SF18">
    <property type="entry name" value="HEAT SHOCK PROTEIN 104"/>
    <property type="match status" value="1"/>
</dbReference>
<dbReference type="GO" id="GO:0016887">
    <property type="term" value="F:ATP hydrolysis activity"/>
    <property type="evidence" value="ECO:0007669"/>
    <property type="project" value="InterPro"/>
</dbReference>
<organism evidence="12 13">
    <name type="scientific">Parachlamydia acanthamoebae</name>
    <dbReference type="NCBI Taxonomy" id="83552"/>
    <lineage>
        <taxon>Bacteria</taxon>
        <taxon>Pseudomonadati</taxon>
        <taxon>Chlamydiota</taxon>
        <taxon>Chlamydiia</taxon>
        <taxon>Parachlamydiales</taxon>
        <taxon>Parachlamydiaceae</taxon>
        <taxon>Parachlamydia</taxon>
    </lineage>
</organism>
<dbReference type="EMBL" id="JSAM01000080">
    <property type="protein sequence ID" value="KIA77381.1"/>
    <property type="molecule type" value="Genomic_DNA"/>
</dbReference>
<dbReference type="InterPro" id="IPR004176">
    <property type="entry name" value="Clp_R_N"/>
</dbReference>
<dbReference type="Pfam" id="PF07724">
    <property type="entry name" value="AAA_2"/>
    <property type="match status" value="1"/>
</dbReference>
<dbReference type="SUPFAM" id="SSF81923">
    <property type="entry name" value="Double Clp-N motif"/>
    <property type="match status" value="1"/>
</dbReference>
<dbReference type="InterPro" id="IPR041546">
    <property type="entry name" value="ClpA/ClpB_AAA_lid"/>
</dbReference>
<dbReference type="InterPro" id="IPR019489">
    <property type="entry name" value="Clp_ATPase_C"/>
</dbReference>
<dbReference type="GO" id="GO:0034605">
    <property type="term" value="P:cellular response to heat"/>
    <property type="evidence" value="ECO:0007669"/>
    <property type="project" value="TreeGrafter"/>
</dbReference>
<dbReference type="GO" id="GO:0005737">
    <property type="term" value="C:cytoplasm"/>
    <property type="evidence" value="ECO:0007669"/>
    <property type="project" value="TreeGrafter"/>
</dbReference>
<dbReference type="InterPro" id="IPR036628">
    <property type="entry name" value="Clp_N_dom_sf"/>
</dbReference>
<dbReference type="FunFam" id="3.40.50.300:FF:000010">
    <property type="entry name" value="Chaperone clpB 1, putative"/>
    <property type="match status" value="1"/>
</dbReference>
<dbReference type="Gene3D" id="1.10.8.60">
    <property type="match status" value="1"/>
</dbReference>
<dbReference type="SMART" id="SM00382">
    <property type="entry name" value="AAA"/>
    <property type="match status" value="2"/>
</dbReference>
<keyword evidence="6 9" id="KW-0143">Chaperone</keyword>
<dbReference type="Pfam" id="PF10431">
    <property type="entry name" value="ClpB_D2-small"/>
    <property type="match status" value="1"/>
</dbReference>
<dbReference type="PANTHER" id="PTHR11638">
    <property type="entry name" value="ATP-DEPENDENT CLP PROTEASE"/>
    <property type="match status" value="1"/>
</dbReference>
<dbReference type="PROSITE" id="PS51903">
    <property type="entry name" value="CLP_R"/>
    <property type="match status" value="1"/>
</dbReference>
<dbReference type="InterPro" id="IPR003959">
    <property type="entry name" value="ATPase_AAA_core"/>
</dbReference>
<feature type="coiled-coil region" evidence="10">
    <location>
        <begin position="448"/>
        <end position="499"/>
    </location>
</feature>
<evidence type="ECO:0000256" key="5">
    <source>
        <dbReference type="ARBA" id="ARBA00022840"/>
    </source>
</evidence>
<dbReference type="Proteomes" id="UP000031307">
    <property type="component" value="Unassembled WGS sequence"/>
</dbReference>
<evidence type="ECO:0000256" key="7">
    <source>
        <dbReference type="ARBA" id="ARBA00026057"/>
    </source>
</evidence>
<sequence>MERRKPMNQNFTESVTQALQLAFSDAQQRHDIEVTENNLLMAFLSDPEGYFNSILSHLNANLDSLTSELRRHLNSQPTYSGDNIQPPRTSQSLQSRILDAQNIAQQWNDTYTSSDHFLISYWKNGGEPFLSWKKQTGISLKQLEDQIKLIRGDRHMDSPTAEASLQTLEKYCKNLTALAKEGKLDPVIGRDEEIRRTMQVLSRRTKNNPMLIGEPGVGKTAIAEGLAQRIIQGDVPDSLKNKQLLALDMGTLIAGTKYRGEFEERLKGILQDVEKNEGKIILFIDEVHTLIGAGATEGAMDAANLLKPALARGSLHCIGATTLNEYQKHIEKDAALERRFQPVMINEPSLEDSIAILRGLREKYEIFHGVRITESAIHAAVFLSYRYITDRRLPDKAIDLIDEAASMIRMQLGSRPLPIDTKERELAGLIVKQEAIRREDTPLAQAEAQKMDARIAQIKEELSHLRQQWEEEKKLIESIKEKKNKYEQLRFEEEEYERKADYNKVAELRYNKIPQLQKEIQEVEHKLNERPNRLLQEEVDENLIAQVVSKWTGIPVNKMLEGEAAKLLHLEKELEKRVVGQDIAVKAISEAIRRSRSGLSDPGRPMGAFLFLGPTGVGKTELAKALAEQLFNQDEALIRLDMSEYMEKHSVSKLIGSPPGYVGYEEGGQLTEALRRRPYAVVLLDEIEKAHHDVFNILLQIFDDGRITDSKGRVVNCKNALFIMTSNLGSGQLLEKMEQASSAINKEMILAILDPVIKAHFRPEFINRLDDILPFLPLRKEDMQKIVLIQLQRLSKRLAEKQVSLKWTPEVVSQLAEMGYDPYYGARPLKRLIQQEIVNMLSMAILEGKIPGESQLLLTWKDDKFGFELKK</sequence>
<dbReference type="Pfam" id="PF00004">
    <property type="entry name" value="AAA"/>
    <property type="match status" value="1"/>
</dbReference>
<dbReference type="PROSITE" id="PS00870">
    <property type="entry name" value="CLPAB_1"/>
    <property type="match status" value="1"/>
</dbReference>
<evidence type="ECO:0000313" key="13">
    <source>
        <dbReference type="Proteomes" id="UP000031307"/>
    </source>
</evidence>
<name>A0A0C1C119_9BACT</name>